<name>A0ABY6C6Q4_9HYPH</name>
<dbReference type="CDD" id="cd02440">
    <property type="entry name" value="AdoMet_MTases"/>
    <property type="match status" value="1"/>
</dbReference>
<accession>A0ABY6C6Q4</accession>
<evidence type="ECO:0000313" key="2">
    <source>
        <dbReference type="EMBL" id="UXN67938.1"/>
    </source>
</evidence>
<evidence type="ECO:0000259" key="1">
    <source>
        <dbReference type="Pfam" id="PF08241"/>
    </source>
</evidence>
<dbReference type="Proteomes" id="UP001061862">
    <property type="component" value="Plasmid p_unnamed1"/>
</dbReference>
<gene>
    <name evidence="2" type="ORF">N8A98_02470</name>
</gene>
<dbReference type="GO" id="GO:0008168">
    <property type="term" value="F:methyltransferase activity"/>
    <property type="evidence" value="ECO:0007669"/>
    <property type="project" value="UniProtKB-KW"/>
</dbReference>
<keyword evidence="3" id="KW-1185">Reference proteome</keyword>
<proteinExistence type="predicted"/>
<dbReference type="InterPro" id="IPR013216">
    <property type="entry name" value="Methyltransf_11"/>
</dbReference>
<evidence type="ECO:0000313" key="3">
    <source>
        <dbReference type="Proteomes" id="UP001061862"/>
    </source>
</evidence>
<keyword evidence="2" id="KW-0808">Transferase</keyword>
<geneLocation type="plasmid" evidence="2 3">
    <name>p_unnamed1</name>
</geneLocation>
<keyword evidence="2" id="KW-0489">Methyltransferase</keyword>
<organism evidence="2 3">
    <name type="scientific">Devosia neptuniae</name>
    <dbReference type="NCBI Taxonomy" id="191302"/>
    <lineage>
        <taxon>Bacteria</taxon>
        <taxon>Pseudomonadati</taxon>
        <taxon>Pseudomonadota</taxon>
        <taxon>Alphaproteobacteria</taxon>
        <taxon>Hyphomicrobiales</taxon>
        <taxon>Devosiaceae</taxon>
        <taxon>Devosia</taxon>
    </lineage>
</organism>
<dbReference type="EMBL" id="CP104964">
    <property type="protein sequence ID" value="UXN67938.1"/>
    <property type="molecule type" value="Genomic_DNA"/>
</dbReference>
<dbReference type="GO" id="GO:0032259">
    <property type="term" value="P:methylation"/>
    <property type="evidence" value="ECO:0007669"/>
    <property type="project" value="UniProtKB-KW"/>
</dbReference>
<feature type="domain" description="Methyltransferase type 11" evidence="1">
    <location>
        <begin position="44"/>
        <end position="135"/>
    </location>
</feature>
<dbReference type="PANTHER" id="PTHR43861">
    <property type="entry name" value="TRANS-ACONITATE 2-METHYLTRANSFERASE-RELATED"/>
    <property type="match status" value="1"/>
</dbReference>
<reference evidence="2 3" key="1">
    <citation type="submission" date="2022-09" db="EMBL/GenBank/DDBJ databases">
        <title>Interaction between co-microsymbionts with complementary sets of symbiotic genes in legume-rhizobium systems.</title>
        <authorList>
            <person name="Safronova V."/>
            <person name="Sazanova A."/>
            <person name="Afonin A."/>
            <person name="Chirak E."/>
        </authorList>
    </citation>
    <scope>NUCLEOTIDE SEQUENCE [LARGE SCALE GENOMIC DNA]</scope>
    <source>
        <strain evidence="2 3">A18/4-1</strain>
        <plasmid evidence="2 3">p_unnamed1</plasmid>
    </source>
</reference>
<sequence length="196" mass="21015">MTDVTTVQYYRSHAVEYAAATAGVSMGHPLRSFGEMLDAGASVLDIGCGGGRDLRELRLGGFNPVGLEQSPELAQIAARHSGCPVAVADMMDMPFADGSFDAVWSSASLVHFGTETVPRALRQVRRVLRTDGVFFASVKRGDGAGTDASGRYFTYFQPAQWIAIVEAAGFEMLAVLDEEPPTSGTPRWIRILAKSP</sequence>
<dbReference type="RefSeq" id="WP_262165496.1">
    <property type="nucleotide sequence ID" value="NZ_CP104964.1"/>
</dbReference>
<keyword evidence="2" id="KW-0614">Plasmid</keyword>
<dbReference type="PANTHER" id="PTHR43861:SF1">
    <property type="entry name" value="TRANS-ACONITATE 2-METHYLTRANSFERASE"/>
    <property type="match status" value="1"/>
</dbReference>
<dbReference type="SUPFAM" id="SSF53335">
    <property type="entry name" value="S-adenosyl-L-methionine-dependent methyltransferases"/>
    <property type="match status" value="1"/>
</dbReference>
<dbReference type="Gene3D" id="3.40.50.150">
    <property type="entry name" value="Vaccinia Virus protein VP39"/>
    <property type="match status" value="1"/>
</dbReference>
<dbReference type="Pfam" id="PF08241">
    <property type="entry name" value="Methyltransf_11"/>
    <property type="match status" value="1"/>
</dbReference>
<dbReference type="InterPro" id="IPR029063">
    <property type="entry name" value="SAM-dependent_MTases_sf"/>
</dbReference>
<protein>
    <submittedName>
        <fullName evidence="2">Class I SAM-dependent methyltransferase</fullName>
    </submittedName>
</protein>